<dbReference type="EMBL" id="MSLT01000018">
    <property type="protein sequence ID" value="OUD13161.1"/>
    <property type="molecule type" value="Genomic_DNA"/>
</dbReference>
<organism evidence="2 3">
    <name type="scientific">Thioflexithrix psekupsensis</name>
    <dbReference type="NCBI Taxonomy" id="1570016"/>
    <lineage>
        <taxon>Bacteria</taxon>
        <taxon>Pseudomonadati</taxon>
        <taxon>Pseudomonadota</taxon>
        <taxon>Gammaproteobacteria</taxon>
        <taxon>Thiotrichales</taxon>
        <taxon>Thioflexithrix</taxon>
    </lineage>
</organism>
<comment type="caution">
    <text evidence="2">The sequence shown here is derived from an EMBL/GenBank/DDBJ whole genome shotgun (WGS) entry which is preliminary data.</text>
</comment>
<name>A0A251X6R7_9GAMM</name>
<dbReference type="Proteomes" id="UP000194798">
    <property type="component" value="Unassembled WGS sequence"/>
</dbReference>
<evidence type="ECO:0000313" key="2">
    <source>
        <dbReference type="EMBL" id="OUD13161.1"/>
    </source>
</evidence>
<sequence>MRLNLLYIAIINLILFPMVMASESRVETEMSYFQGWDVGESNIILIHAKPITRPLKSAQDLNAHLKIMPGEKVTAHIDELSYLYEWTSESGTRFFTEERPNWYANRHYPSYKESIPTRVYGEYGVKIDDTDFEQQLIKDERLYHIEKQKIEQQQAEMQAKINAGKIELGMDMLLVNAILGIPKLFGHDASGKTEYRYKKGEQQYTVQFKDNVVIDFKPIADETNAADVQNDNPNAAAPLPLPIKRGD</sequence>
<evidence type="ECO:0000256" key="1">
    <source>
        <dbReference type="SAM" id="MobiDB-lite"/>
    </source>
</evidence>
<reference evidence="2 3" key="1">
    <citation type="submission" date="2016-12" db="EMBL/GenBank/DDBJ databases">
        <title>Thioflexothrix psekupsii D3 genome sequencing and assembly.</title>
        <authorList>
            <person name="Fomenkov A."/>
            <person name="Vincze T."/>
            <person name="Grabovich M."/>
            <person name="Anton B.P."/>
            <person name="Dubinina G."/>
            <person name="Orlova M."/>
            <person name="Belousova E."/>
            <person name="Roberts R.J."/>
        </authorList>
    </citation>
    <scope>NUCLEOTIDE SEQUENCE [LARGE SCALE GENOMIC DNA]</scope>
    <source>
        <strain evidence="2">D3</strain>
    </source>
</reference>
<proteinExistence type="predicted"/>
<protein>
    <submittedName>
        <fullName evidence="2">Uncharacterized protein</fullName>
    </submittedName>
</protein>
<keyword evidence="3" id="KW-1185">Reference proteome</keyword>
<dbReference type="AlphaFoldDB" id="A0A251X6R7"/>
<accession>A0A251X6R7</accession>
<feature type="region of interest" description="Disordered" evidence="1">
    <location>
        <begin position="224"/>
        <end position="247"/>
    </location>
</feature>
<evidence type="ECO:0000313" key="3">
    <source>
        <dbReference type="Proteomes" id="UP000194798"/>
    </source>
</evidence>
<gene>
    <name evidence="2" type="ORF">TPSD3_11000</name>
</gene>